<dbReference type="EMBL" id="CM001475">
    <property type="protein sequence ID" value="EIC29923.1"/>
    <property type="molecule type" value="Genomic_DNA"/>
</dbReference>
<organism evidence="1 2">
    <name type="scientific">Methylomicrobium album BG8</name>
    <dbReference type="NCBI Taxonomy" id="686340"/>
    <lineage>
        <taxon>Bacteria</taxon>
        <taxon>Pseudomonadati</taxon>
        <taxon>Pseudomonadota</taxon>
        <taxon>Gammaproteobacteria</taxon>
        <taxon>Methylococcales</taxon>
        <taxon>Methylococcaceae</taxon>
        <taxon>Methylomicrobium</taxon>
    </lineage>
</organism>
<keyword evidence="2" id="KW-1185">Reference proteome</keyword>
<sequence>MSSCCHDPTEPPRADPRDILREQVHYDNLVRDLFTEDPERIWSALRKKSRIRRSAWRPGSGSGIWNNSFGWKSIHSILWRQR</sequence>
<dbReference type="Proteomes" id="UP000005090">
    <property type="component" value="Chromosome"/>
</dbReference>
<dbReference type="AlphaFoldDB" id="H8GR96"/>
<evidence type="ECO:0000313" key="2">
    <source>
        <dbReference type="Proteomes" id="UP000005090"/>
    </source>
</evidence>
<dbReference type="HOGENOM" id="CLU_2554313_0_0_6"/>
<dbReference type="eggNOG" id="ENOG5031KHZ">
    <property type="taxonomic scope" value="Bacteria"/>
</dbReference>
<dbReference type="RefSeq" id="WP_005372167.1">
    <property type="nucleotide sequence ID" value="NZ_CM001475.1"/>
</dbReference>
<evidence type="ECO:0000313" key="1">
    <source>
        <dbReference type="EMBL" id="EIC29923.1"/>
    </source>
</evidence>
<accession>H8GR96</accession>
<dbReference type="STRING" id="686340.Metal_2171"/>
<name>H8GR96_METAL</name>
<protein>
    <submittedName>
        <fullName evidence="1">Uncharacterized protein</fullName>
    </submittedName>
</protein>
<proteinExistence type="predicted"/>
<reference evidence="1 2" key="1">
    <citation type="journal article" date="2013" name="Genome Announc.">
        <title>Genome Sequence of the Obligate Gammaproteobacterial Methanotroph Methylomicrobium album Strain BG8.</title>
        <authorList>
            <person name="Kits K.D."/>
            <person name="Kalyuzhnaya M.G."/>
            <person name="Klotz M.G."/>
            <person name="Jetten M.S."/>
            <person name="Op den Camp H.J."/>
            <person name="Vuilleumier S."/>
            <person name="Bringel F."/>
            <person name="Dispirito A.A."/>
            <person name="Murrell J.C."/>
            <person name="Bruce D."/>
            <person name="Cheng J.F."/>
            <person name="Copeland A."/>
            <person name="Goodwin L."/>
            <person name="Hauser L."/>
            <person name="Lajus A."/>
            <person name="Land M.L."/>
            <person name="Lapidus A."/>
            <person name="Lucas S."/>
            <person name="Medigue C."/>
            <person name="Pitluck S."/>
            <person name="Woyke T."/>
            <person name="Zeytun A."/>
            <person name="Stein L.Y."/>
        </authorList>
    </citation>
    <scope>NUCLEOTIDE SEQUENCE [LARGE SCALE GENOMIC DNA]</scope>
    <source>
        <strain evidence="1 2">BG8</strain>
    </source>
</reference>
<gene>
    <name evidence="1" type="ORF">Metal_2171</name>
</gene>